<dbReference type="Proteomes" id="UP000198211">
    <property type="component" value="Unassembled WGS sequence"/>
</dbReference>
<evidence type="ECO:0000313" key="2">
    <source>
        <dbReference type="Proteomes" id="UP000198211"/>
    </source>
</evidence>
<dbReference type="OrthoDB" id="124246at2759"/>
<name>A0A225V0A1_9STRA</name>
<protein>
    <submittedName>
        <fullName evidence="1">Uncharacterized protein</fullName>
    </submittedName>
</protein>
<evidence type="ECO:0000313" key="1">
    <source>
        <dbReference type="EMBL" id="OWY98256.1"/>
    </source>
</evidence>
<reference evidence="2" key="1">
    <citation type="submission" date="2017-03" db="EMBL/GenBank/DDBJ databases">
        <title>Phytopthora megakarya and P. palmivora, two closely related causual agents of cacao black pod achieved similar genome size and gene model numbers by different mechanisms.</title>
        <authorList>
            <person name="Ali S."/>
            <person name="Shao J."/>
            <person name="Larry D.J."/>
            <person name="Kronmiller B."/>
            <person name="Shen D."/>
            <person name="Strem M.D."/>
            <person name="Melnick R.L."/>
            <person name="Guiltinan M.J."/>
            <person name="Tyler B.M."/>
            <person name="Meinhardt L.W."/>
            <person name="Bailey B.A."/>
        </authorList>
    </citation>
    <scope>NUCLEOTIDE SEQUENCE [LARGE SCALE GENOMIC DNA]</scope>
    <source>
        <strain evidence="2">zdho120</strain>
    </source>
</reference>
<sequence length="236" mass="26708">MSSASNAFNYIVCTTHEDQKVAKTLAGWRHDDPQLPTLRDFDLVVAQRVGQLQAILFTSCCGFTGKFDIRDDDLEVPMATAILHFHDMLQLAPTAPYITRVRYAIDQLSISETELETWALTIRTDLIHIGRSKGGARAQQLRLITLAMWRRNKQNPRAEAPSSHITTETNSAVIGVCKPASNRRSGAKVPSSVWYEWFSDLTWQQQMDRRRYHEAKLAVAYMRMFLPCGYDVSASG</sequence>
<dbReference type="EMBL" id="NBNE01009581">
    <property type="protein sequence ID" value="OWY98256.1"/>
    <property type="molecule type" value="Genomic_DNA"/>
</dbReference>
<proteinExistence type="predicted"/>
<organism evidence="1 2">
    <name type="scientific">Phytophthora megakarya</name>
    <dbReference type="NCBI Taxonomy" id="4795"/>
    <lineage>
        <taxon>Eukaryota</taxon>
        <taxon>Sar</taxon>
        <taxon>Stramenopiles</taxon>
        <taxon>Oomycota</taxon>
        <taxon>Peronosporomycetes</taxon>
        <taxon>Peronosporales</taxon>
        <taxon>Peronosporaceae</taxon>
        <taxon>Phytophthora</taxon>
    </lineage>
</organism>
<gene>
    <name evidence="1" type="ORF">PHMEG_00031014</name>
</gene>
<comment type="caution">
    <text evidence="1">The sequence shown here is derived from an EMBL/GenBank/DDBJ whole genome shotgun (WGS) entry which is preliminary data.</text>
</comment>
<accession>A0A225V0A1</accession>
<dbReference type="STRING" id="4795.A0A225V0A1"/>
<keyword evidence="2" id="KW-1185">Reference proteome</keyword>
<dbReference type="AlphaFoldDB" id="A0A225V0A1"/>